<reference evidence="2 3" key="1">
    <citation type="submission" date="2024-08" db="EMBL/GenBank/DDBJ databases">
        <authorList>
            <person name="Cucini C."/>
            <person name="Frati F."/>
        </authorList>
    </citation>
    <scope>NUCLEOTIDE SEQUENCE [LARGE SCALE GENOMIC DNA]</scope>
</reference>
<accession>A0ABP1QDQ5</accession>
<keyword evidence="1" id="KW-1133">Transmembrane helix</keyword>
<gene>
    <name evidence="2" type="ORF">ODALV1_LOCUS10222</name>
</gene>
<organism evidence="2 3">
    <name type="scientific">Orchesella dallaii</name>
    <dbReference type="NCBI Taxonomy" id="48710"/>
    <lineage>
        <taxon>Eukaryota</taxon>
        <taxon>Metazoa</taxon>
        <taxon>Ecdysozoa</taxon>
        <taxon>Arthropoda</taxon>
        <taxon>Hexapoda</taxon>
        <taxon>Collembola</taxon>
        <taxon>Entomobryomorpha</taxon>
        <taxon>Entomobryoidea</taxon>
        <taxon>Orchesellidae</taxon>
        <taxon>Orchesellinae</taxon>
        <taxon>Orchesella</taxon>
    </lineage>
</organism>
<evidence type="ECO:0000256" key="1">
    <source>
        <dbReference type="SAM" id="Phobius"/>
    </source>
</evidence>
<keyword evidence="1" id="KW-0472">Membrane</keyword>
<feature type="transmembrane region" description="Helical" evidence="1">
    <location>
        <begin position="18"/>
        <end position="39"/>
    </location>
</feature>
<name>A0ABP1QDQ5_9HEXA</name>
<dbReference type="EMBL" id="CAXLJM020000031">
    <property type="protein sequence ID" value="CAL8099375.1"/>
    <property type="molecule type" value="Genomic_DNA"/>
</dbReference>
<protein>
    <submittedName>
        <fullName evidence="2">Uncharacterized protein</fullName>
    </submittedName>
</protein>
<dbReference type="Proteomes" id="UP001642540">
    <property type="component" value="Unassembled WGS sequence"/>
</dbReference>
<keyword evidence="1" id="KW-0812">Transmembrane</keyword>
<sequence>MVSSYATAAVMDKVVGPILFFLGGMVVGSTLVAIAWYIAHIRYYKPKQDAEQNVEEPEQRVTFVESDVEEIEPEDCPAVVVDDSQGEFLLEDKSQIVSIVDFRAVPRAESARQQARRELVIQMLIAEMFYT</sequence>
<comment type="caution">
    <text evidence="2">The sequence shown here is derived from an EMBL/GenBank/DDBJ whole genome shotgun (WGS) entry which is preliminary data.</text>
</comment>
<evidence type="ECO:0000313" key="3">
    <source>
        <dbReference type="Proteomes" id="UP001642540"/>
    </source>
</evidence>
<proteinExistence type="predicted"/>
<keyword evidence="3" id="KW-1185">Reference proteome</keyword>
<evidence type="ECO:0000313" key="2">
    <source>
        <dbReference type="EMBL" id="CAL8099375.1"/>
    </source>
</evidence>